<dbReference type="OrthoDB" id="6227657at2"/>
<gene>
    <name evidence="1" type="ORF">ND2E_3554</name>
</gene>
<dbReference type="RefSeq" id="WP_033094399.1">
    <property type="nucleotide sequence ID" value="NZ_JQED01000037.1"/>
</dbReference>
<proteinExistence type="predicted"/>
<evidence type="ECO:0000313" key="2">
    <source>
        <dbReference type="Proteomes" id="UP000029843"/>
    </source>
</evidence>
<accession>A0A099KK94</accession>
<comment type="caution">
    <text evidence="1">The sequence shown here is derived from an EMBL/GenBank/DDBJ whole genome shotgun (WGS) entry which is preliminary data.</text>
</comment>
<protein>
    <submittedName>
        <fullName evidence="1">Uncharacterized protein</fullName>
    </submittedName>
</protein>
<organism evidence="1 2">
    <name type="scientific">Colwellia psychrerythraea</name>
    <name type="common">Vibrio psychroerythus</name>
    <dbReference type="NCBI Taxonomy" id="28229"/>
    <lineage>
        <taxon>Bacteria</taxon>
        <taxon>Pseudomonadati</taxon>
        <taxon>Pseudomonadota</taxon>
        <taxon>Gammaproteobacteria</taxon>
        <taxon>Alteromonadales</taxon>
        <taxon>Colwelliaceae</taxon>
        <taxon>Colwellia</taxon>
    </lineage>
</organism>
<dbReference type="Proteomes" id="UP000029843">
    <property type="component" value="Unassembled WGS sequence"/>
</dbReference>
<sequence length="122" mass="14114">MSFFDYLSQLNKSFIKFLSSKKTKSPIELDKTIYTQTVNENSKANLKLKCKRAALEISSIENFTQWPITEVKAKPTNSLIYLDVSRKKREQFIQKSDTKIKADTAINRVRLTNNVIVIKKLP</sequence>
<name>A0A099KK94_COLPS</name>
<dbReference type="AlphaFoldDB" id="A0A099KK94"/>
<dbReference type="EMBL" id="JQED01000037">
    <property type="protein sequence ID" value="KGJ89998.1"/>
    <property type="molecule type" value="Genomic_DNA"/>
</dbReference>
<dbReference type="PATRIC" id="fig|28229.4.peg.2705"/>
<evidence type="ECO:0000313" key="1">
    <source>
        <dbReference type="EMBL" id="KGJ89998.1"/>
    </source>
</evidence>
<reference evidence="1 2" key="1">
    <citation type="submission" date="2014-08" db="EMBL/GenBank/DDBJ databases">
        <title>Genomic and Phenotypic Diversity of Colwellia psychrerythraea strains from Disparate Marine Basins.</title>
        <authorList>
            <person name="Techtmann S.M."/>
            <person name="Stelling S.C."/>
            <person name="Utturkar S.M."/>
            <person name="Alshibli N."/>
            <person name="Harris A."/>
            <person name="Brown S.D."/>
            <person name="Hazen T.C."/>
        </authorList>
    </citation>
    <scope>NUCLEOTIDE SEQUENCE [LARGE SCALE GENOMIC DNA]</scope>
    <source>
        <strain evidence="1 2">ND2E</strain>
    </source>
</reference>